<organism evidence="1 2">
    <name type="scientific">Armillaria luteobubalina</name>
    <dbReference type="NCBI Taxonomy" id="153913"/>
    <lineage>
        <taxon>Eukaryota</taxon>
        <taxon>Fungi</taxon>
        <taxon>Dikarya</taxon>
        <taxon>Basidiomycota</taxon>
        <taxon>Agaricomycotina</taxon>
        <taxon>Agaricomycetes</taxon>
        <taxon>Agaricomycetidae</taxon>
        <taxon>Agaricales</taxon>
        <taxon>Marasmiineae</taxon>
        <taxon>Physalacriaceae</taxon>
        <taxon>Armillaria</taxon>
    </lineage>
</organism>
<evidence type="ECO:0000313" key="2">
    <source>
        <dbReference type="Proteomes" id="UP001175228"/>
    </source>
</evidence>
<proteinExistence type="predicted"/>
<dbReference type="EMBL" id="JAUEPU010000023">
    <property type="protein sequence ID" value="KAK0493782.1"/>
    <property type="molecule type" value="Genomic_DNA"/>
</dbReference>
<evidence type="ECO:0000313" key="1">
    <source>
        <dbReference type="EMBL" id="KAK0493782.1"/>
    </source>
</evidence>
<name>A0AA39UL34_9AGAR</name>
<dbReference type="Proteomes" id="UP001175228">
    <property type="component" value="Unassembled WGS sequence"/>
</dbReference>
<accession>A0AA39UL34</accession>
<sequence length="203" mass="23396">MKFLHNFMDCFESLCDYQSLKGVQSGPIDLDVKMQHALAKASMVPELHRFWKWAMSSARCAFPSTCSMDTVPFYMHSAKTAYDIFPNIKEFTQCPVSLTSVWFGTHRGRRRMDDLSLLAYVICTIPVELPPPYFLWLKCNHKIQTKQLCHTLFPPRMDIAQNAAIPVSIWRQGRSIKVMGWGHMSPSQGAVYVYTKERHKSPM</sequence>
<gene>
    <name evidence="1" type="ORF">EDD18DRAFT_1107763</name>
</gene>
<reference evidence="1" key="1">
    <citation type="submission" date="2023-06" db="EMBL/GenBank/DDBJ databases">
        <authorList>
            <consortium name="Lawrence Berkeley National Laboratory"/>
            <person name="Ahrendt S."/>
            <person name="Sahu N."/>
            <person name="Indic B."/>
            <person name="Wong-Bajracharya J."/>
            <person name="Merenyi Z."/>
            <person name="Ke H.-M."/>
            <person name="Monk M."/>
            <person name="Kocsube S."/>
            <person name="Drula E."/>
            <person name="Lipzen A."/>
            <person name="Balint B."/>
            <person name="Henrissat B."/>
            <person name="Andreopoulos B."/>
            <person name="Martin F.M."/>
            <person name="Harder C.B."/>
            <person name="Rigling D."/>
            <person name="Ford K.L."/>
            <person name="Foster G.D."/>
            <person name="Pangilinan J."/>
            <person name="Papanicolaou A."/>
            <person name="Barry K."/>
            <person name="LaButti K."/>
            <person name="Viragh M."/>
            <person name="Koriabine M."/>
            <person name="Yan M."/>
            <person name="Riley R."/>
            <person name="Champramary S."/>
            <person name="Plett K.L."/>
            <person name="Tsai I.J."/>
            <person name="Slot J."/>
            <person name="Sipos G."/>
            <person name="Plett J."/>
            <person name="Nagy L.G."/>
            <person name="Grigoriev I.V."/>
        </authorList>
    </citation>
    <scope>NUCLEOTIDE SEQUENCE</scope>
    <source>
        <strain evidence="1">HWK02</strain>
    </source>
</reference>
<keyword evidence="2" id="KW-1185">Reference proteome</keyword>
<protein>
    <submittedName>
        <fullName evidence="1">Uncharacterized protein</fullName>
    </submittedName>
</protein>
<comment type="caution">
    <text evidence="1">The sequence shown here is derived from an EMBL/GenBank/DDBJ whole genome shotgun (WGS) entry which is preliminary data.</text>
</comment>
<dbReference type="AlphaFoldDB" id="A0AA39UL34"/>